<accession>A0A7W5GCN0</accession>
<dbReference type="Proteomes" id="UP000518605">
    <property type="component" value="Unassembled WGS sequence"/>
</dbReference>
<reference evidence="1 2" key="1">
    <citation type="submission" date="2020-08" db="EMBL/GenBank/DDBJ databases">
        <title>Genomic Encyclopedia of Type Strains, Phase III (KMG-III): the genomes of soil and plant-associated and newly described type strains.</title>
        <authorList>
            <person name="Whitman W."/>
        </authorList>
    </citation>
    <scope>NUCLEOTIDE SEQUENCE [LARGE SCALE GENOMIC DNA]</scope>
    <source>
        <strain evidence="1 2">CECT 8234</strain>
    </source>
</reference>
<dbReference type="RefSeq" id="WP_183569359.1">
    <property type="nucleotide sequence ID" value="NZ_CBCSLB010000020.1"/>
</dbReference>
<proteinExistence type="predicted"/>
<gene>
    <name evidence="1" type="ORF">FHS16_005143</name>
</gene>
<dbReference type="EMBL" id="JACHXW010000021">
    <property type="protein sequence ID" value="MBB3155036.1"/>
    <property type="molecule type" value="Genomic_DNA"/>
</dbReference>
<evidence type="ECO:0000313" key="2">
    <source>
        <dbReference type="Proteomes" id="UP000518605"/>
    </source>
</evidence>
<comment type="caution">
    <text evidence="1">The sequence shown here is derived from an EMBL/GenBank/DDBJ whole genome shotgun (WGS) entry which is preliminary data.</text>
</comment>
<keyword evidence="2" id="KW-1185">Reference proteome</keyword>
<sequence length="220" mass="25603">MPNPIDINLLLRRAYHLLKKDMSKPEYVHIEPLAAQTLQRLHQDIQAWDGSAEISQFYKYWTELEANAVSAEGTAKVFKGNLETFLQDSVTREKVRKLLMLRKQEALDFRVINKAAEVGLIAHLDRCSFPSGRPLFYVHRMEIMIFSELFTSIADRKKLEDTASLLGINGNNVAFERLQFQTREKVDEFIQMEGLMNETKFVKRGIAWWIIDAAKELRRE</sequence>
<evidence type="ECO:0000313" key="1">
    <source>
        <dbReference type="EMBL" id="MBB3155036.1"/>
    </source>
</evidence>
<protein>
    <submittedName>
        <fullName evidence="1">Uncharacterized protein</fullName>
    </submittedName>
</protein>
<name>A0A7W5GCN0_9BACL</name>
<organism evidence="1 2">
    <name type="scientific">Paenibacillus endophyticus</name>
    <dbReference type="NCBI Taxonomy" id="1294268"/>
    <lineage>
        <taxon>Bacteria</taxon>
        <taxon>Bacillati</taxon>
        <taxon>Bacillota</taxon>
        <taxon>Bacilli</taxon>
        <taxon>Bacillales</taxon>
        <taxon>Paenibacillaceae</taxon>
        <taxon>Paenibacillus</taxon>
    </lineage>
</organism>
<dbReference type="AlphaFoldDB" id="A0A7W5GCN0"/>